<proteinExistence type="inferred from homology"/>
<dbReference type="Gene3D" id="3.30.160.60">
    <property type="entry name" value="Classic Zinc Finger"/>
    <property type="match status" value="2"/>
</dbReference>
<feature type="compositionally biased region" description="Acidic residues" evidence="7">
    <location>
        <begin position="282"/>
        <end position="299"/>
    </location>
</feature>
<dbReference type="PANTHER" id="PTHR14649">
    <property type="entry name" value="ZINC FINGER C2HC DOMAIN-CONTAINING PROTEIN 1C"/>
    <property type="match status" value="1"/>
</dbReference>
<evidence type="ECO:0000256" key="5">
    <source>
        <dbReference type="ARBA" id="ARBA00023054"/>
    </source>
</evidence>
<feature type="compositionally biased region" description="Basic and acidic residues" evidence="7">
    <location>
        <begin position="322"/>
        <end position="331"/>
    </location>
</feature>
<dbReference type="PROSITE" id="PS52027">
    <property type="entry name" value="ZF_C2HC_C3H"/>
    <property type="match status" value="2"/>
</dbReference>
<comment type="similarity">
    <text evidence="1">Belongs to the ZC2HC1 family.</text>
</comment>
<evidence type="ECO:0000256" key="1">
    <source>
        <dbReference type="ARBA" id="ARBA00010843"/>
    </source>
</evidence>
<evidence type="ECO:0000256" key="2">
    <source>
        <dbReference type="ARBA" id="ARBA00022723"/>
    </source>
</evidence>
<feature type="compositionally biased region" description="Basic and acidic residues" evidence="7">
    <location>
        <begin position="338"/>
        <end position="405"/>
    </location>
</feature>
<keyword evidence="10" id="KW-1185">Reference proteome</keyword>
<dbReference type="EMBL" id="JARBDR010000657">
    <property type="protein sequence ID" value="KAJ8309577.1"/>
    <property type="molecule type" value="Genomic_DNA"/>
</dbReference>
<evidence type="ECO:0000256" key="7">
    <source>
        <dbReference type="SAM" id="MobiDB-lite"/>
    </source>
</evidence>
<name>A0ABQ9EWN8_TEGGR</name>
<evidence type="ECO:0000313" key="10">
    <source>
        <dbReference type="Proteomes" id="UP001217089"/>
    </source>
</evidence>
<feature type="region of interest" description="Disordered" evidence="7">
    <location>
        <begin position="1"/>
        <end position="22"/>
    </location>
</feature>
<protein>
    <recommendedName>
        <fullName evidence="8">C2HC/C3H-type domain-containing protein</fullName>
    </recommendedName>
</protein>
<feature type="compositionally biased region" description="Low complexity" evidence="7">
    <location>
        <begin position="420"/>
        <end position="437"/>
    </location>
</feature>
<feature type="compositionally biased region" description="Polar residues" evidence="7">
    <location>
        <begin position="129"/>
        <end position="142"/>
    </location>
</feature>
<reference evidence="9 10" key="1">
    <citation type="submission" date="2022-12" db="EMBL/GenBank/DDBJ databases">
        <title>Chromosome-level genome of Tegillarca granosa.</title>
        <authorList>
            <person name="Kim J."/>
        </authorList>
    </citation>
    <scope>NUCLEOTIDE SEQUENCE [LARGE SCALE GENOMIC DNA]</scope>
    <source>
        <strain evidence="9">Teg-2019</strain>
        <tissue evidence="9">Adductor muscle</tissue>
    </source>
</reference>
<evidence type="ECO:0000313" key="9">
    <source>
        <dbReference type="EMBL" id="KAJ8309577.1"/>
    </source>
</evidence>
<keyword evidence="5" id="KW-0175">Coiled coil</keyword>
<evidence type="ECO:0000259" key="8">
    <source>
        <dbReference type="PROSITE" id="PS52027"/>
    </source>
</evidence>
<feature type="region of interest" description="Disordered" evidence="7">
    <location>
        <begin position="106"/>
        <end position="198"/>
    </location>
</feature>
<dbReference type="InterPro" id="IPR049899">
    <property type="entry name" value="Znf_C2HC_C3H"/>
</dbReference>
<evidence type="ECO:0000256" key="3">
    <source>
        <dbReference type="ARBA" id="ARBA00022771"/>
    </source>
</evidence>
<organism evidence="9 10">
    <name type="scientific">Tegillarca granosa</name>
    <name type="common">Malaysian cockle</name>
    <name type="synonym">Anadara granosa</name>
    <dbReference type="NCBI Taxonomy" id="220873"/>
    <lineage>
        <taxon>Eukaryota</taxon>
        <taxon>Metazoa</taxon>
        <taxon>Spiralia</taxon>
        <taxon>Lophotrochozoa</taxon>
        <taxon>Mollusca</taxon>
        <taxon>Bivalvia</taxon>
        <taxon>Autobranchia</taxon>
        <taxon>Pteriomorphia</taxon>
        <taxon>Arcoida</taxon>
        <taxon>Arcoidea</taxon>
        <taxon>Arcidae</taxon>
        <taxon>Tegillarca</taxon>
    </lineage>
</organism>
<feature type="compositionally biased region" description="Basic and acidic residues" evidence="7">
    <location>
        <begin position="267"/>
        <end position="281"/>
    </location>
</feature>
<feature type="region of interest" description="Disordered" evidence="7">
    <location>
        <begin position="228"/>
        <end position="510"/>
    </location>
</feature>
<dbReference type="PANTHER" id="PTHR14649:SF1">
    <property type="entry name" value="ZINC FINGER C2HC DOMAIN-CONTAINING PROTEIN 1C"/>
    <property type="match status" value="1"/>
</dbReference>
<sequence length="671" mass="80014">MMTEPSNYNRGPSKIPKFNPATHQHIQNIDNDYQKPSRLQQLQADYQQKLMREKQQKLLQMYEDNQQRTMNRLQSKGLVRDFFNERRTLESNLNQQGMKQMPSINQHYKQRKLHQPENFNEQWVRRPNQRQNSYSKMYSKNSAGRDRANPLAPIERKQDKENNSSAPPLPRKAQRHGRPWTKESQKTENNYNDEYTPKSAPVIQTRHSPAESNDSTPPPNLAQIKSLQKQKIHLKRQKTMENKSGRPPKPPVQQKMTDFQKWQMEQDNARTERLKQLHGNENEDFENTEDSGLDSDEKDELQAEIERKQKELMAKIAEQEAELERIRRERQEEEEEEKREMERRRKKEEERRRKQREEEERRRILEAETEERQRREEEDEFKRKLMQTERIKAVYEPETNYKKADYTTYHSTDDEEDILQNYYNNNRSGNNSRSQYNPPDNRSRSNYNKPENSSRSQYNRANNNSRTQNNRVEPTPPPQPKPVKVVRKQPQRQSPPILDYNNSHPNQKLNTDTSVYDQAALDPDAYPDSRINLAPCPNCGRKFDSERLRKHRAACGNVTKKRKVMDPSKMRVQGTDFEKYQNSRKREEPKPKPSNWKRKHEEFVQNIRYARKVAQIEREGGNLAELPPPPKAENPDYVPCPWCNRKFNATAAERHIPRCKDLKTRPPPMKR</sequence>
<keyword evidence="4" id="KW-0862">Zinc</keyword>
<feature type="compositionally biased region" description="Polar residues" evidence="7">
    <location>
        <begin position="1"/>
        <end position="10"/>
    </location>
</feature>
<feature type="compositionally biased region" description="Polar residues" evidence="7">
    <location>
        <begin position="500"/>
        <end position="510"/>
    </location>
</feature>
<feature type="compositionally biased region" description="Basic and acidic residues" evidence="7">
    <location>
        <begin position="300"/>
        <end position="313"/>
    </location>
</feature>
<comment type="caution">
    <text evidence="9">The sequence shown here is derived from an EMBL/GenBank/DDBJ whole genome shotgun (WGS) entry which is preliminary data.</text>
</comment>
<feature type="compositionally biased region" description="Basic and acidic residues" evidence="7">
    <location>
        <begin position="143"/>
        <end position="162"/>
    </location>
</feature>
<keyword evidence="2" id="KW-0479">Metal-binding</keyword>
<dbReference type="Proteomes" id="UP001217089">
    <property type="component" value="Unassembled WGS sequence"/>
</dbReference>
<feature type="compositionally biased region" description="Basic residues" evidence="7">
    <location>
        <begin position="228"/>
        <end position="237"/>
    </location>
</feature>
<accession>A0ABQ9EWN8</accession>
<gene>
    <name evidence="9" type="ORF">KUTeg_014451</name>
</gene>
<evidence type="ECO:0000256" key="4">
    <source>
        <dbReference type="ARBA" id="ARBA00022833"/>
    </source>
</evidence>
<dbReference type="Pfam" id="PF13913">
    <property type="entry name" value="zf-C2HC_2"/>
    <property type="match status" value="2"/>
</dbReference>
<keyword evidence="3 6" id="KW-0863">Zinc-finger</keyword>
<dbReference type="InterPro" id="IPR026104">
    <property type="entry name" value="ZNF_C2HC_dom_1C"/>
</dbReference>
<feature type="compositionally biased region" description="Polar residues" evidence="7">
    <location>
        <begin position="438"/>
        <end position="458"/>
    </location>
</feature>
<feature type="region of interest" description="Disordered" evidence="7">
    <location>
        <begin position="573"/>
        <end position="599"/>
    </location>
</feature>
<evidence type="ECO:0000256" key="6">
    <source>
        <dbReference type="PROSITE-ProRule" id="PRU01371"/>
    </source>
</evidence>
<feature type="domain" description="C2HC/C3H-type" evidence="8">
    <location>
        <begin position="636"/>
        <end position="665"/>
    </location>
</feature>
<feature type="compositionally biased region" description="Basic and acidic residues" evidence="7">
    <location>
        <begin position="576"/>
        <end position="591"/>
    </location>
</feature>
<feature type="compositionally biased region" description="Low complexity" evidence="7">
    <location>
        <begin position="459"/>
        <end position="473"/>
    </location>
</feature>
<feature type="domain" description="C2HC/C3H-type" evidence="8">
    <location>
        <begin position="532"/>
        <end position="561"/>
    </location>
</feature>